<dbReference type="GO" id="GO:0005763">
    <property type="term" value="C:mitochondrial small ribosomal subunit"/>
    <property type="evidence" value="ECO:0007669"/>
    <property type="project" value="TreeGrafter"/>
</dbReference>
<dbReference type="PANTHER" id="PTHR12810:SF0">
    <property type="entry name" value="SMALL RIBOSOMAL SUBUNIT PROTEIN MS29"/>
    <property type="match status" value="1"/>
</dbReference>
<reference evidence="11" key="2">
    <citation type="submission" date="2020-04" db="EMBL/GenBank/DDBJ databases">
        <authorList>
            <consortium name="NCBI Genome Project"/>
        </authorList>
    </citation>
    <scope>NUCLEOTIDE SEQUENCE</scope>
    <source>
        <strain evidence="11">CBS 781.70</strain>
    </source>
</reference>
<organism evidence="9">
    <name type="scientific">Eremomyces bilateralis CBS 781.70</name>
    <dbReference type="NCBI Taxonomy" id="1392243"/>
    <lineage>
        <taxon>Eukaryota</taxon>
        <taxon>Fungi</taxon>
        <taxon>Dikarya</taxon>
        <taxon>Ascomycota</taxon>
        <taxon>Pezizomycotina</taxon>
        <taxon>Dothideomycetes</taxon>
        <taxon>Dothideomycetes incertae sedis</taxon>
        <taxon>Eremomycetales</taxon>
        <taxon>Eremomycetaceae</taxon>
        <taxon>Eremomyces</taxon>
    </lineage>
</organism>
<accession>A0A6G1GBW3</accession>
<evidence type="ECO:0000256" key="3">
    <source>
        <dbReference type="ARBA" id="ARBA00022946"/>
    </source>
</evidence>
<keyword evidence="10" id="KW-1185">Reference proteome</keyword>
<evidence type="ECO:0000256" key="5">
    <source>
        <dbReference type="ARBA" id="ARBA00023128"/>
    </source>
</evidence>
<keyword evidence="6" id="KW-0687">Ribonucleoprotein</keyword>
<keyword evidence="5" id="KW-0496">Mitochondrion</keyword>
<dbReference type="Proteomes" id="UP000504638">
    <property type="component" value="Unplaced"/>
</dbReference>
<evidence type="ECO:0000313" key="11">
    <source>
        <dbReference type="RefSeq" id="XP_033537022.1"/>
    </source>
</evidence>
<keyword evidence="3" id="KW-0809">Transit peptide</keyword>
<reference evidence="11" key="3">
    <citation type="submission" date="2025-04" db="UniProtKB">
        <authorList>
            <consortium name="RefSeq"/>
        </authorList>
    </citation>
    <scope>IDENTIFICATION</scope>
    <source>
        <strain evidence="11">CBS 781.70</strain>
    </source>
</reference>
<dbReference type="Pfam" id="PF10236">
    <property type="entry name" value="DAP3"/>
    <property type="match status" value="1"/>
</dbReference>
<sequence length="415" mass="45429">LNIKKKERKDDGGRRPAVGERKAQRTRVVISNTNALNVPDIELMTAEGVVDENNVGKVMALPVTTVDSLRAVGAFKNTQGWKFFRTPSTLIRKETVEMARKLDEAAKGEAIRQVLIGEKKSGKSVLLLQALAHAFMRDWVVINYREARELTMGFTDYAPIPNTDPTRYSQPALTATLLTSIVQANRDILSKLTTALTHNPPVTLPQGTSLLRLAELATNDPDIALPVFHALWSELTYKPPADAPPASQRPPVLLAVDALAHFMRPSAYLSADAQTIHAHDLDLIQHFSSCLSGASALPNGGAVIAAMNNSDVPSAKSLNFALARAEAIQKAKKAEGEAVDVPTWNPYEELDERVFGCFDPAVVEVVRLGGVSKEEARGVMDYWIKSGMCRKEMRSKMVNELWTLSGRGVIGELER</sequence>
<reference evidence="9 11" key="1">
    <citation type="submission" date="2020-01" db="EMBL/GenBank/DDBJ databases">
        <authorList>
            <consortium name="DOE Joint Genome Institute"/>
            <person name="Haridas S."/>
            <person name="Albert R."/>
            <person name="Binder M."/>
            <person name="Bloem J."/>
            <person name="Labutti K."/>
            <person name="Salamov A."/>
            <person name="Andreopoulos B."/>
            <person name="Baker S.E."/>
            <person name="Barry K."/>
            <person name="Bills G."/>
            <person name="Bluhm B.H."/>
            <person name="Cannon C."/>
            <person name="Castanera R."/>
            <person name="Culley D.E."/>
            <person name="Daum C."/>
            <person name="Ezra D."/>
            <person name="Gonzalez J.B."/>
            <person name="Henrissat B."/>
            <person name="Kuo A."/>
            <person name="Liang C."/>
            <person name="Lipzen A."/>
            <person name="Lutzoni F."/>
            <person name="Magnuson J."/>
            <person name="Mondo S."/>
            <person name="Nolan M."/>
            <person name="Ohm R."/>
            <person name="Pangilinan J."/>
            <person name="Park H.-J."/>
            <person name="Ramirez L."/>
            <person name="Alfaro M."/>
            <person name="Sun H."/>
            <person name="Tritt A."/>
            <person name="Yoshinaga Y."/>
            <person name="Zwiers L.-H."/>
            <person name="Turgeon B.G."/>
            <person name="Goodwin S.B."/>
            <person name="Spatafora J.W."/>
            <person name="Crous P.W."/>
            <person name="Grigoriev I.V."/>
        </authorList>
    </citation>
    <scope>NUCLEOTIDE SEQUENCE</scope>
    <source>
        <strain evidence="9 11">CBS 781.70</strain>
    </source>
</reference>
<dbReference type="GeneID" id="54416035"/>
<dbReference type="EMBL" id="ML975151">
    <property type="protein sequence ID" value="KAF1815391.1"/>
    <property type="molecule type" value="Genomic_DNA"/>
</dbReference>
<gene>
    <name evidence="9 11" type="ORF">P152DRAFT_368612</name>
</gene>
<comment type="similarity">
    <text evidence="2">Belongs to the mitochondrion-specific ribosomal protein mS29 family.</text>
</comment>
<evidence type="ECO:0000256" key="6">
    <source>
        <dbReference type="ARBA" id="ARBA00023274"/>
    </source>
</evidence>
<feature type="non-terminal residue" evidence="9">
    <location>
        <position position="1"/>
    </location>
</feature>
<evidence type="ECO:0000313" key="9">
    <source>
        <dbReference type="EMBL" id="KAF1815391.1"/>
    </source>
</evidence>
<feature type="region of interest" description="Disordered" evidence="8">
    <location>
        <begin position="1"/>
        <end position="23"/>
    </location>
</feature>
<feature type="compositionally biased region" description="Basic and acidic residues" evidence="8">
    <location>
        <begin position="8"/>
        <end position="23"/>
    </location>
</feature>
<evidence type="ECO:0000256" key="4">
    <source>
        <dbReference type="ARBA" id="ARBA00022980"/>
    </source>
</evidence>
<evidence type="ECO:0000256" key="1">
    <source>
        <dbReference type="ARBA" id="ARBA00004173"/>
    </source>
</evidence>
<name>A0A6G1GBW3_9PEZI</name>
<dbReference type="InterPro" id="IPR019368">
    <property type="entry name" value="Ribosomal_mS29"/>
</dbReference>
<dbReference type="OrthoDB" id="274828at2759"/>
<dbReference type="AlphaFoldDB" id="A0A6G1GBW3"/>
<dbReference type="GO" id="GO:0003735">
    <property type="term" value="F:structural constituent of ribosome"/>
    <property type="evidence" value="ECO:0007669"/>
    <property type="project" value="TreeGrafter"/>
</dbReference>
<evidence type="ECO:0000256" key="2">
    <source>
        <dbReference type="ARBA" id="ARBA00009863"/>
    </source>
</evidence>
<evidence type="ECO:0000256" key="8">
    <source>
        <dbReference type="SAM" id="MobiDB-lite"/>
    </source>
</evidence>
<evidence type="ECO:0000313" key="10">
    <source>
        <dbReference type="Proteomes" id="UP000504638"/>
    </source>
</evidence>
<feature type="non-terminal residue" evidence="9">
    <location>
        <position position="415"/>
    </location>
</feature>
<proteinExistence type="inferred from homology"/>
<dbReference type="PANTHER" id="PTHR12810">
    <property type="entry name" value="MITOCHONDRIAL 28S RIBOSOMAL PROTEIN S29"/>
    <property type="match status" value="1"/>
</dbReference>
<comment type="subcellular location">
    <subcellularLocation>
        <location evidence="1">Mitochondrion</location>
    </subcellularLocation>
</comment>
<keyword evidence="4" id="KW-0689">Ribosomal protein</keyword>
<protein>
    <recommendedName>
        <fullName evidence="7">Small ribosomal subunit protein mS29</fullName>
    </recommendedName>
</protein>
<dbReference type="RefSeq" id="XP_033537022.1">
    <property type="nucleotide sequence ID" value="XM_033675465.1"/>
</dbReference>
<evidence type="ECO:0000256" key="7">
    <source>
        <dbReference type="ARBA" id="ARBA00035140"/>
    </source>
</evidence>